<dbReference type="SUPFAM" id="SSF52047">
    <property type="entry name" value="RNI-like"/>
    <property type="match status" value="2"/>
</dbReference>
<comment type="subcellular location">
    <subcellularLocation>
        <location evidence="1">Cytoplasm</location>
        <location evidence="1">Cytoskeleton</location>
        <location evidence="1">Cilium axoneme</location>
    </subcellularLocation>
</comment>
<name>A0A383W1T2_TETOB</name>
<feature type="coiled-coil region" evidence="2">
    <location>
        <begin position="612"/>
        <end position="688"/>
    </location>
</feature>
<keyword evidence="2" id="KW-0175">Coiled coil</keyword>
<dbReference type="AlphaFoldDB" id="A0A383W1T2"/>
<dbReference type="InterPro" id="IPR032675">
    <property type="entry name" value="LRR_dom_sf"/>
</dbReference>
<dbReference type="GO" id="GO:0005930">
    <property type="term" value="C:axoneme"/>
    <property type="evidence" value="ECO:0007669"/>
    <property type="project" value="UniProtKB-SubCell"/>
</dbReference>
<sequence>MYSTVAVMSDTSVPMLPGELLLHVLRHVDLQQRLGSCSLVCRAWRAAAAAVTTEVAVTGCGAYGPASILQRVDSVGQWLCSHAAAVDQLTVQIANTACFTTGAPLLKLPLTQLRQLQLLSLAGCTVQAQVGDSSSSGGSRIMLCEQLPQQQQQQQQQHGTAGGIIQPSLSCLTSLTALKLRGLKCAAGVGFASLSCLTQLRQLHLEYITDLHFAGQDPDWQQPEGSATEAQRCRTTHPFAALQQLRDLTLTSTYVWVAAGTLQGLPQILTRVSFGWGGGLELSSRNCPALAALTALQHLEIHAVGDGGGLCADICSNLQQLRVLCLSGALYEYALPGLLSAFSRLSCLEHLCVSSTQVNVMELLPVDDTAMYSTLLPPSPQLTFLEFSWGINATVPLLQPGCGRHMFASGRQLPQLKQLVLGVPEVIWQTGHAVDNYAGYVQALDGCECFGGDGAVGEGGMGDPEVVTSSDLDRLVSCCPGLERLSIAGLLLPGLELSLLLQLTALSDLCIGGEAVDDAAAACSVFVQLTQLRRLELYCAWVTDEGLFALTALRQLTQLLVGRCDISTHVAMEEWAGCLELEQEGAVLPVWVQLLQRCVRSTGVGQQAMQHLLAMQTEAQQQQAHAVELQQQLAAAHTQSVASDERADQLQQQLESAEACANGLQQQLAAAQAELALLRAQLEACAAQAQP</sequence>
<organism evidence="4 5">
    <name type="scientific">Tetradesmus obliquus</name>
    <name type="common">Green alga</name>
    <name type="synonym">Acutodesmus obliquus</name>
    <dbReference type="NCBI Taxonomy" id="3088"/>
    <lineage>
        <taxon>Eukaryota</taxon>
        <taxon>Viridiplantae</taxon>
        <taxon>Chlorophyta</taxon>
        <taxon>core chlorophytes</taxon>
        <taxon>Chlorophyceae</taxon>
        <taxon>CS clade</taxon>
        <taxon>Sphaeropleales</taxon>
        <taxon>Scenedesmaceae</taxon>
        <taxon>Tetradesmus</taxon>
    </lineage>
</organism>
<accession>A0A383W1T2</accession>
<feature type="domain" description="F-box" evidence="3">
    <location>
        <begin position="10"/>
        <end position="45"/>
    </location>
</feature>
<evidence type="ECO:0000313" key="5">
    <source>
        <dbReference type="Proteomes" id="UP000256970"/>
    </source>
</evidence>
<gene>
    <name evidence="4" type="ORF">BQ4739_LOCUS11599</name>
</gene>
<keyword evidence="5" id="KW-1185">Reference proteome</keyword>
<proteinExistence type="predicted"/>
<dbReference type="PANTHER" id="PTHR12904">
    <property type="match status" value="1"/>
</dbReference>
<reference evidence="4 5" key="1">
    <citation type="submission" date="2016-10" db="EMBL/GenBank/DDBJ databases">
        <authorList>
            <person name="Cai Z."/>
        </authorList>
    </citation>
    <scope>NUCLEOTIDE SEQUENCE [LARGE SCALE GENOMIC DNA]</scope>
</reference>
<evidence type="ECO:0000313" key="4">
    <source>
        <dbReference type="EMBL" id="SZX71451.1"/>
    </source>
</evidence>
<dbReference type="InterPro" id="IPR036047">
    <property type="entry name" value="F-box-like_dom_sf"/>
</dbReference>
<dbReference type="PROSITE" id="PS50181">
    <property type="entry name" value="FBOX"/>
    <property type="match status" value="1"/>
</dbReference>
<dbReference type="InterPro" id="IPR001810">
    <property type="entry name" value="F-box_dom"/>
</dbReference>
<dbReference type="Pfam" id="PF12937">
    <property type="entry name" value="F-box-like"/>
    <property type="match status" value="1"/>
</dbReference>
<dbReference type="SUPFAM" id="SSF81383">
    <property type="entry name" value="F-box domain"/>
    <property type="match status" value="1"/>
</dbReference>
<dbReference type="Proteomes" id="UP000256970">
    <property type="component" value="Unassembled WGS sequence"/>
</dbReference>
<dbReference type="InterPro" id="IPR051341">
    <property type="entry name" value="Zyg-11_UBL_adapter"/>
</dbReference>
<evidence type="ECO:0000259" key="3">
    <source>
        <dbReference type="PROSITE" id="PS50181"/>
    </source>
</evidence>
<protein>
    <recommendedName>
        <fullName evidence="3">F-box domain-containing protein</fullName>
    </recommendedName>
</protein>
<dbReference type="Gene3D" id="1.20.1280.50">
    <property type="match status" value="1"/>
</dbReference>
<evidence type="ECO:0000256" key="1">
    <source>
        <dbReference type="ARBA" id="ARBA00004430"/>
    </source>
</evidence>
<dbReference type="PANTHER" id="PTHR12904:SF23">
    <property type="entry name" value="PROTEIN ZER-1 HOMOLOG"/>
    <property type="match status" value="1"/>
</dbReference>
<dbReference type="EMBL" id="FNXT01001051">
    <property type="protein sequence ID" value="SZX71451.1"/>
    <property type="molecule type" value="Genomic_DNA"/>
</dbReference>
<dbReference type="Gene3D" id="3.80.10.10">
    <property type="entry name" value="Ribonuclease Inhibitor"/>
    <property type="match status" value="2"/>
</dbReference>
<evidence type="ECO:0000256" key="2">
    <source>
        <dbReference type="SAM" id="Coils"/>
    </source>
</evidence>